<reference evidence="1 2" key="1">
    <citation type="submission" date="2019-07" db="EMBL/GenBank/DDBJ databases">
        <title>Genomic Encyclopedia of Archaeal and Bacterial Type Strains, Phase II (KMG-II): from individual species to whole genera.</title>
        <authorList>
            <person name="Goeker M."/>
        </authorList>
    </citation>
    <scope>NUCLEOTIDE SEQUENCE [LARGE SCALE GENOMIC DNA]</scope>
    <source>
        <strain evidence="1 2">DSM 18850</strain>
    </source>
</reference>
<keyword evidence="2" id="KW-1185">Reference proteome</keyword>
<dbReference type="AlphaFoldDB" id="A0A5S5DAT8"/>
<protein>
    <submittedName>
        <fullName evidence="1">Uncharacterized protein</fullName>
    </submittedName>
</protein>
<evidence type="ECO:0000313" key="1">
    <source>
        <dbReference type="EMBL" id="TYP93100.1"/>
    </source>
</evidence>
<dbReference type="EMBL" id="VNHX01000014">
    <property type="protein sequence ID" value="TYP93100.1"/>
    <property type="molecule type" value="Genomic_DNA"/>
</dbReference>
<comment type="caution">
    <text evidence="1">The sequence shown here is derived from an EMBL/GenBank/DDBJ whole genome shotgun (WGS) entry which is preliminary data.</text>
</comment>
<evidence type="ECO:0000313" key="2">
    <source>
        <dbReference type="Proteomes" id="UP000325105"/>
    </source>
</evidence>
<sequence>MTKNEKMKTTKLEKNPFMYYVTNWGFVEQGSQKINNHTKNQKRS</sequence>
<organism evidence="1 2">
    <name type="scientific">Sphingobacterium allocomposti</name>
    <dbReference type="NCBI Taxonomy" id="415956"/>
    <lineage>
        <taxon>Bacteria</taxon>
        <taxon>Pseudomonadati</taxon>
        <taxon>Bacteroidota</taxon>
        <taxon>Sphingobacteriia</taxon>
        <taxon>Sphingobacteriales</taxon>
        <taxon>Sphingobacteriaceae</taxon>
        <taxon>Sphingobacterium</taxon>
    </lineage>
</organism>
<gene>
    <name evidence="1" type="ORF">BC792_1141</name>
</gene>
<name>A0A5S5DAT8_9SPHI</name>
<proteinExistence type="predicted"/>
<dbReference type="Proteomes" id="UP000325105">
    <property type="component" value="Unassembled WGS sequence"/>
</dbReference>
<accession>A0A5S5DAT8</accession>